<organism evidence="2 3">
    <name type="scientific">Lithospermum erythrorhizon</name>
    <name type="common">Purple gromwell</name>
    <name type="synonym">Lithospermum officinale var. erythrorhizon</name>
    <dbReference type="NCBI Taxonomy" id="34254"/>
    <lineage>
        <taxon>Eukaryota</taxon>
        <taxon>Viridiplantae</taxon>
        <taxon>Streptophyta</taxon>
        <taxon>Embryophyta</taxon>
        <taxon>Tracheophyta</taxon>
        <taxon>Spermatophyta</taxon>
        <taxon>Magnoliopsida</taxon>
        <taxon>eudicotyledons</taxon>
        <taxon>Gunneridae</taxon>
        <taxon>Pentapetalae</taxon>
        <taxon>asterids</taxon>
        <taxon>lamiids</taxon>
        <taxon>Boraginales</taxon>
        <taxon>Boraginaceae</taxon>
        <taxon>Boraginoideae</taxon>
        <taxon>Lithospermeae</taxon>
        <taxon>Lithospermum</taxon>
    </lineage>
</organism>
<proteinExistence type="predicted"/>
<dbReference type="EMBL" id="BAABME010009184">
    <property type="protein sequence ID" value="GAA0174702.1"/>
    <property type="molecule type" value="Genomic_DNA"/>
</dbReference>
<evidence type="ECO:0000313" key="3">
    <source>
        <dbReference type="Proteomes" id="UP001454036"/>
    </source>
</evidence>
<name>A0AAV3RK90_LITER</name>
<reference evidence="2 3" key="1">
    <citation type="submission" date="2024-01" db="EMBL/GenBank/DDBJ databases">
        <title>The complete chloroplast genome sequence of Lithospermum erythrorhizon: insights into the phylogenetic relationship among Boraginaceae species and the maternal lineages of purple gromwells.</title>
        <authorList>
            <person name="Okada T."/>
            <person name="Watanabe K."/>
        </authorList>
    </citation>
    <scope>NUCLEOTIDE SEQUENCE [LARGE SCALE GENOMIC DNA]</scope>
</reference>
<keyword evidence="1" id="KW-0472">Membrane</keyword>
<evidence type="ECO:0000256" key="1">
    <source>
        <dbReference type="SAM" id="Phobius"/>
    </source>
</evidence>
<dbReference type="AlphaFoldDB" id="A0AAV3RK90"/>
<evidence type="ECO:0000313" key="2">
    <source>
        <dbReference type="EMBL" id="GAA0174702.1"/>
    </source>
</evidence>
<comment type="caution">
    <text evidence="2">The sequence shown here is derived from an EMBL/GenBank/DDBJ whole genome shotgun (WGS) entry which is preliminary data.</text>
</comment>
<gene>
    <name evidence="2" type="ORF">LIER_28036</name>
</gene>
<keyword evidence="1" id="KW-0812">Transmembrane</keyword>
<feature type="transmembrane region" description="Helical" evidence="1">
    <location>
        <begin position="80"/>
        <end position="101"/>
    </location>
</feature>
<sequence>MTIDIEFNVNIAYSHFDLNQVTLRSKHRYLGAAGYSLDRDRNKYPATSLGKCERAVLFLLHHNVVPTTHESKVMYGVVYFVYRMFFGLNGLPSHVLAPILIQYMHRVHKHKNPQFVYHRWLTLVFQHFGVPLDSHLFQVPKKKVFNLSQL</sequence>
<accession>A0AAV3RK90</accession>
<keyword evidence="3" id="KW-1185">Reference proteome</keyword>
<dbReference type="Proteomes" id="UP001454036">
    <property type="component" value="Unassembled WGS sequence"/>
</dbReference>
<keyword evidence="1" id="KW-1133">Transmembrane helix</keyword>
<protein>
    <submittedName>
        <fullName evidence="2">Uncharacterized protein</fullName>
    </submittedName>
</protein>